<accession>A0A0E9TJG6</accession>
<dbReference type="EMBL" id="GBXM01055714">
    <property type="protein sequence ID" value="JAH52863.1"/>
    <property type="molecule type" value="Transcribed_RNA"/>
</dbReference>
<dbReference type="AlphaFoldDB" id="A0A0E9TJG6"/>
<reference evidence="1" key="1">
    <citation type="submission" date="2014-11" db="EMBL/GenBank/DDBJ databases">
        <authorList>
            <person name="Amaro Gonzalez C."/>
        </authorList>
    </citation>
    <scope>NUCLEOTIDE SEQUENCE</scope>
</reference>
<proteinExistence type="predicted"/>
<name>A0A0E9TJG6_ANGAN</name>
<reference evidence="1" key="2">
    <citation type="journal article" date="2015" name="Fish Shellfish Immunol.">
        <title>Early steps in the European eel (Anguilla anguilla)-Vibrio vulnificus interaction in the gills: Role of the RtxA13 toxin.</title>
        <authorList>
            <person name="Callol A."/>
            <person name="Pajuelo D."/>
            <person name="Ebbesson L."/>
            <person name="Teles M."/>
            <person name="MacKenzie S."/>
            <person name="Amaro C."/>
        </authorList>
    </citation>
    <scope>NUCLEOTIDE SEQUENCE</scope>
</reference>
<evidence type="ECO:0000313" key="1">
    <source>
        <dbReference type="EMBL" id="JAH52863.1"/>
    </source>
</evidence>
<organism evidence="1">
    <name type="scientific">Anguilla anguilla</name>
    <name type="common">European freshwater eel</name>
    <name type="synonym">Muraena anguilla</name>
    <dbReference type="NCBI Taxonomy" id="7936"/>
    <lineage>
        <taxon>Eukaryota</taxon>
        <taxon>Metazoa</taxon>
        <taxon>Chordata</taxon>
        <taxon>Craniata</taxon>
        <taxon>Vertebrata</taxon>
        <taxon>Euteleostomi</taxon>
        <taxon>Actinopterygii</taxon>
        <taxon>Neopterygii</taxon>
        <taxon>Teleostei</taxon>
        <taxon>Anguilliformes</taxon>
        <taxon>Anguillidae</taxon>
        <taxon>Anguilla</taxon>
    </lineage>
</organism>
<protein>
    <submittedName>
        <fullName evidence="1">Uncharacterized protein</fullName>
    </submittedName>
</protein>
<sequence length="35" mass="4110">MRITPQPPSAHFPFLPRLEVPLHVKCQNGQIWRNT</sequence>